<gene>
    <name evidence="2" type="ORF">AWC07_11000</name>
</gene>
<evidence type="ECO:0000313" key="2">
    <source>
        <dbReference type="EMBL" id="ORV66684.1"/>
    </source>
</evidence>
<organism evidence="2 3">
    <name type="scientific">Mycobacterium gastri</name>
    <dbReference type="NCBI Taxonomy" id="1777"/>
    <lineage>
        <taxon>Bacteria</taxon>
        <taxon>Bacillati</taxon>
        <taxon>Actinomycetota</taxon>
        <taxon>Actinomycetes</taxon>
        <taxon>Mycobacteriales</taxon>
        <taxon>Mycobacteriaceae</taxon>
        <taxon>Mycobacterium</taxon>
    </lineage>
</organism>
<evidence type="ECO:0000256" key="1">
    <source>
        <dbReference type="SAM" id="Phobius"/>
    </source>
</evidence>
<reference evidence="2 3" key="1">
    <citation type="submission" date="2016-01" db="EMBL/GenBank/DDBJ databases">
        <title>The new phylogeny of the genus Mycobacterium.</title>
        <authorList>
            <person name="Tarcisio F."/>
            <person name="Conor M."/>
            <person name="Antonella G."/>
            <person name="Elisabetta G."/>
            <person name="Giulia F.S."/>
            <person name="Sara T."/>
            <person name="Anna F."/>
            <person name="Clotilde B."/>
            <person name="Roberto B."/>
            <person name="Veronica D.S."/>
            <person name="Fabio R."/>
            <person name="Monica P."/>
            <person name="Olivier J."/>
            <person name="Enrico T."/>
            <person name="Nicola S."/>
        </authorList>
    </citation>
    <scope>NUCLEOTIDE SEQUENCE [LARGE SCALE GENOMIC DNA]</scope>
    <source>
        <strain evidence="2 3">DSM 43505</strain>
    </source>
</reference>
<evidence type="ECO:0000313" key="3">
    <source>
        <dbReference type="Proteomes" id="UP000193738"/>
    </source>
</evidence>
<comment type="caution">
    <text evidence="2">The sequence shown here is derived from an EMBL/GenBank/DDBJ whole genome shotgun (WGS) entry which is preliminary data.</text>
</comment>
<proteinExistence type="predicted"/>
<feature type="transmembrane region" description="Helical" evidence="1">
    <location>
        <begin position="12"/>
        <end position="32"/>
    </location>
</feature>
<keyword evidence="1" id="KW-1133">Transmembrane helix</keyword>
<name>A0A1X1VCA8_MYCGS</name>
<sequence length="60" mass="6371">MLQWLQHDCPCCASVDAVFAAVAVAGLLALGFHPLMFVLANLDIDPAPPPKAAERLLTAR</sequence>
<keyword evidence="1" id="KW-0472">Membrane</keyword>
<keyword evidence="1" id="KW-0812">Transmembrane</keyword>
<accession>A0A1X1VCA8</accession>
<keyword evidence="3" id="KW-1185">Reference proteome</keyword>
<dbReference type="Proteomes" id="UP000193738">
    <property type="component" value="Unassembled WGS sequence"/>
</dbReference>
<protein>
    <submittedName>
        <fullName evidence="2">Uncharacterized protein</fullName>
    </submittedName>
</protein>
<dbReference type="EMBL" id="LQOX01000116">
    <property type="protein sequence ID" value="ORV66684.1"/>
    <property type="molecule type" value="Genomic_DNA"/>
</dbReference>
<dbReference type="AlphaFoldDB" id="A0A1X1VCA8"/>